<organism evidence="3 4">
    <name type="scientific">bacterium (Candidatus Gribaldobacteria) CG23_combo_of_CG06-09_8_20_14_all_37_87_8</name>
    <dbReference type="NCBI Taxonomy" id="2014278"/>
    <lineage>
        <taxon>Bacteria</taxon>
        <taxon>Candidatus Gribaldobacteria</taxon>
    </lineage>
</organism>
<dbReference type="SUPFAM" id="SSF55347">
    <property type="entry name" value="Glyceraldehyde-3-phosphate dehydrogenase-like, C-terminal domain"/>
    <property type="match status" value="1"/>
</dbReference>
<name>A0A2G9ZE90_9BACT</name>
<evidence type="ECO:0000259" key="2">
    <source>
        <dbReference type="Pfam" id="PF22725"/>
    </source>
</evidence>
<comment type="caution">
    <text evidence="3">The sequence shown here is derived from an EMBL/GenBank/DDBJ whole genome shotgun (WGS) entry which is preliminary data.</text>
</comment>
<dbReference type="EMBL" id="PCSB01000070">
    <property type="protein sequence ID" value="PIP31474.1"/>
    <property type="molecule type" value="Genomic_DNA"/>
</dbReference>
<dbReference type="PANTHER" id="PTHR43377:SF6">
    <property type="entry name" value="GFO_IDH_MOCA-LIKE OXIDOREDUCTASE N-TERMINAL DOMAIN-CONTAINING PROTEIN"/>
    <property type="match status" value="1"/>
</dbReference>
<dbReference type="InterPro" id="IPR051450">
    <property type="entry name" value="Gfo/Idh/MocA_Oxidoreductases"/>
</dbReference>
<evidence type="ECO:0000259" key="1">
    <source>
        <dbReference type="Pfam" id="PF01408"/>
    </source>
</evidence>
<dbReference type="AlphaFoldDB" id="A0A2G9ZE90"/>
<protein>
    <submittedName>
        <fullName evidence="3">Oxidoreductase</fullName>
    </submittedName>
</protein>
<sequence>MINIGIIGIGYWGPNYARLCYEVEDVNLCWFADLDENALNKIKRKYPLAKTTKDYKDLLRDKNLDAVIVTTPATTHFKIVKDLLLAKKNVLVEKPLTANLSEAKELKRLVRKTKKVLMVDHTFKYNSGVRKLKELIEKGELGKIYYILASYSALGPIRKDTDALWDLAPHWIYTLNYLLGEKPLFVDAKGGEYLKKGMKDVVFLNLEYPKKVLANIHVTWVYPKKDRSLTIVGDKKMAIFDDVSPEARLTIYDRGISLNSKDPNFADLQVILRDGDVVIPKIENKEPLKEAFKHFLECVEENKRPLSDVNDGNEVVEILEKAVISMKRNGAPIAV</sequence>
<accession>A0A2G9ZE90</accession>
<dbReference type="Pfam" id="PF22725">
    <property type="entry name" value="GFO_IDH_MocA_C3"/>
    <property type="match status" value="1"/>
</dbReference>
<proteinExistence type="predicted"/>
<dbReference type="Pfam" id="PF01408">
    <property type="entry name" value="GFO_IDH_MocA"/>
    <property type="match status" value="1"/>
</dbReference>
<gene>
    <name evidence="3" type="ORF">COX24_03340</name>
</gene>
<reference evidence="3 4" key="1">
    <citation type="submission" date="2017-09" db="EMBL/GenBank/DDBJ databases">
        <title>Depth-based differentiation of microbial function through sediment-hosted aquifers and enrichment of novel symbionts in the deep terrestrial subsurface.</title>
        <authorList>
            <person name="Probst A.J."/>
            <person name="Ladd B."/>
            <person name="Jarett J.K."/>
            <person name="Geller-Mcgrath D.E."/>
            <person name="Sieber C.M."/>
            <person name="Emerson J.B."/>
            <person name="Anantharaman K."/>
            <person name="Thomas B.C."/>
            <person name="Malmstrom R."/>
            <person name="Stieglmeier M."/>
            <person name="Klingl A."/>
            <person name="Woyke T."/>
            <person name="Ryan C.M."/>
            <person name="Banfield J.F."/>
        </authorList>
    </citation>
    <scope>NUCLEOTIDE SEQUENCE [LARGE SCALE GENOMIC DNA]</scope>
    <source>
        <strain evidence="3">CG23_combo_of_CG06-09_8_20_14_all_37_87_8</strain>
    </source>
</reference>
<feature type="domain" description="Gfo/Idh/MocA-like oxidoreductase N-terminal" evidence="1">
    <location>
        <begin position="2"/>
        <end position="121"/>
    </location>
</feature>
<dbReference type="Proteomes" id="UP000230447">
    <property type="component" value="Unassembled WGS sequence"/>
</dbReference>
<evidence type="ECO:0000313" key="4">
    <source>
        <dbReference type="Proteomes" id="UP000230447"/>
    </source>
</evidence>
<dbReference type="SUPFAM" id="SSF51735">
    <property type="entry name" value="NAD(P)-binding Rossmann-fold domains"/>
    <property type="match status" value="1"/>
</dbReference>
<dbReference type="InterPro" id="IPR000683">
    <property type="entry name" value="Gfo/Idh/MocA-like_OxRdtase_N"/>
</dbReference>
<dbReference type="InterPro" id="IPR036291">
    <property type="entry name" value="NAD(P)-bd_dom_sf"/>
</dbReference>
<dbReference type="Gene3D" id="3.30.360.10">
    <property type="entry name" value="Dihydrodipicolinate Reductase, domain 2"/>
    <property type="match status" value="1"/>
</dbReference>
<evidence type="ECO:0000313" key="3">
    <source>
        <dbReference type="EMBL" id="PIP31474.1"/>
    </source>
</evidence>
<dbReference type="GO" id="GO:0000166">
    <property type="term" value="F:nucleotide binding"/>
    <property type="evidence" value="ECO:0007669"/>
    <property type="project" value="InterPro"/>
</dbReference>
<dbReference type="InterPro" id="IPR055170">
    <property type="entry name" value="GFO_IDH_MocA-like_dom"/>
</dbReference>
<dbReference type="PANTHER" id="PTHR43377">
    <property type="entry name" value="BILIVERDIN REDUCTASE A"/>
    <property type="match status" value="1"/>
</dbReference>
<feature type="domain" description="GFO/IDH/MocA-like oxidoreductase" evidence="2">
    <location>
        <begin position="129"/>
        <end position="237"/>
    </location>
</feature>
<dbReference type="Gene3D" id="3.40.50.720">
    <property type="entry name" value="NAD(P)-binding Rossmann-like Domain"/>
    <property type="match status" value="1"/>
</dbReference>